<dbReference type="Proteomes" id="UP000190648">
    <property type="component" value="Unassembled WGS sequence"/>
</dbReference>
<protein>
    <submittedName>
        <fullName evidence="2">Uncharacterized protein</fullName>
    </submittedName>
</protein>
<proteinExistence type="predicted"/>
<sequence length="105" mass="11769">MSFEKRYHYFGRRRVSVSPQPVPYKVPCTALCWGGSGKKNSPLPAGSNIHGYNIFSPNLTLRAFLQKPQLKTRDVAGKSGSSSDPPFQLPAQTEHRYSEHISKYS</sequence>
<keyword evidence="3" id="KW-1185">Reference proteome</keyword>
<feature type="compositionally biased region" description="Basic and acidic residues" evidence="1">
    <location>
        <begin position="93"/>
        <end position="105"/>
    </location>
</feature>
<name>A0A1V4KGU1_PATFA</name>
<reference evidence="2 3" key="1">
    <citation type="submission" date="2016-02" db="EMBL/GenBank/DDBJ databases">
        <title>Band-tailed pigeon sequencing and assembly.</title>
        <authorList>
            <person name="Soares A.E."/>
            <person name="Novak B.J."/>
            <person name="Rice E.S."/>
            <person name="O'Connell B."/>
            <person name="Chang D."/>
            <person name="Weber S."/>
            <person name="Shapiro B."/>
        </authorList>
    </citation>
    <scope>NUCLEOTIDE SEQUENCE [LARGE SCALE GENOMIC DNA]</scope>
    <source>
        <strain evidence="2">BTP2013</strain>
        <tissue evidence="2">Blood</tissue>
    </source>
</reference>
<evidence type="ECO:0000313" key="2">
    <source>
        <dbReference type="EMBL" id="OPJ83553.1"/>
    </source>
</evidence>
<evidence type="ECO:0000313" key="3">
    <source>
        <dbReference type="Proteomes" id="UP000190648"/>
    </source>
</evidence>
<organism evidence="2 3">
    <name type="scientific">Patagioenas fasciata monilis</name>
    <dbReference type="NCBI Taxonomy" id="372326"/>
    <lineage>
        <taxon>Eukaryota</taxon>
        <taxon>Metazoa</taxon>
        <taxon>Chordata</taxon>
        <taxon>Craniata</taxon>
        <taxon>Vertebrata</taxon>
        <taxon>Euteleostomi</taxon>
        <taxon>Archelosauria</taxon>
        <taxon>Archosauria</taxon>
        <taxon>Dinosauria</taxon>
        <taxon>Saurischia</taxon>
        <taxon>Theropoda</taxon>
        <taxon>Coelurosauria</taxon>
        <taxon>Aves</taxon>
        <taxon>Neognathae</taxon>
        <taxon>Neoaves</taxon>
        <taxon>Columbimorphae</taxon>
        <taxon>Columbiformes</taxon>
        <taxon>Columbidae</taxon>
        <taxon>Patagioenas</taxon>
    </lineage>
</organism>
<comment type="caution">
    <text evidence="2">The sequence shown here is derived from an EMBL/GenBank/DDBJ whole genome shotgun (WGS) entry which is preliminary data.</text>
</comment>
<gene>
    <name evidence="2" type="ORF">AV530_006426</name>
</gene>
<feature type="region of interest" description="Disordered" evidence="1">
    <location>
        <begin position="70"/>
        <end position="105"/>
    </location>
</feature>
<dbReference type="EMBL" id="LSYS01003169">
    <property type="protein sequence ID" value="OPJ83553.1"/>
    <property type="molecule type" value="Genomic_DNA"/>
</dbReference>
<dbReference type="AlphaFoldDB" id="A0A1V4KGU1"/>
<evidence type="ECO:0000256" key="1">
    <source>
        <dbReference type="SAM" id="MobiDB-lite"/>
    </source>
</evidence>
<accession>A0A1V4KGU1</accession>